<evidence type="ECO:0000313" key="1">
    <source>
        <dbReference type="EMBL" id="KAJ8680396.1"/>
    </source>
</evidence>
<organism evidence="1 2">
    <name type="scientific">Eretmocerus hayati</name>
    <dbReference type="NCBI Taxonomy" id="131215"/>
    <lineage>
        <taxon>Eukaryota</taxon>
        <taxon>Metazoa</taxon>
        <taxon>Ecdysozoa</taxon>
        <taxon>Arthropoda</taxon>
        <taxon>Hexapoda</taxon>
        <taxon>Insecta</taxon>
        <taxon>Pterygota</taxon>
        <taxon>Neoptera</taxon>
        <taxon>Endopterygota</taxon>
        <taxon>Hymenoptera</taxon>
        <taxon>Apocrita</taxon>
        <taxon>Proctotrupomorpha</taxon>
        <taxon>Chalcidoidea</taxon>
        <taxon>Aphelinidae</taxon>
        <taxon>Aphelininae</taxon>
        <taxon>Eretmocerus</taxon>
    </lineage>
</organism>
<accession>A0ACC2PC67</accession>
<protein>
    <submittedName>
        <fullName evidence="1">Uncharacterized protein</fullName>
    </submittedName>
</protein>
<gene>
    <name evidence="1" type="ORF">QAD02_016183</name>
</gene>
<dbReference type="Proteomes" id="UP001239111">
    <property type="component" value="Chromosome 2"/>
</dbReference>
<name>A0ACC2PC67_9HYME</name>
<comment type="caution">
    <text evidence="1">The sequence shown here is derived from an EMBL/GenBank/DDBJ whole genome shotgun (WGS) entry which is preliminary data.</text>
</comment>
<proteinExistence type="predicted"/>
<dbReference type="EMBL" id="CM056742">
    <property type="protein sequence ID" value="KAJ8680396.1"/>
    <property type="molecule type" value="Genomic_DNA"/>
</dbReference>
<evidence type="ECO:0000313" key="2">
    <source>
        <dbReference type="Proteomes" id="UP001239111"/>
    </source>
</evidence>
<sequence>MIVPPTNESPITVEKRNSLECYYQNKISDDRRSISPRRPDPRDDPDRREDFERFREERRRAWRLQQEREKEHELLKQKKIEGYEKKRAASLRFDKTSCANRSRATQPPGRSPEQLRAPPLGSRASFASGSSFSQSR</sequence>
<keyword evidence="2" id="KW-1185">Reference proteome</keyword>
<reference evidence="1" key="1">
    <citation type="submission" date="2023-04" db="EMBL/GenBank/DDBJ databases">
        <title>A chromosome-level genome assembly of the parasitoid wasp Eretmocerus hayati.</title>
        <authorList>
            <person name="Zhong Y."/>
            <person name="Liu S."/>
            <person name="Liu Y."/>
        </authorList>
    </citation>
    <scope>NUCLEOTIDE SEQUENCE</scope>
    <source>
        <strain evidence="1">ZJU_SS_LIU_2023</strain>
    </source>
</reference>